<dbReference type="InterPro" id="IPR002569">
    <property type="entry name" value="Met_Sox_Rdtase_MsrA_dom"/>
</dbReference>
<name>A0A2W4UHB8_9CYAN</name>
<dbReference type="Proteomes" id="UP000249354">
    <property type="component" value="Unassembled WGS sequence"/>
</dbReference>
<comment type="catalytic activity">
    <reaction evidence="3 5">
        <text>L-methionyl-[protein] + [thioredoxin]-disulfide + H2O = L-methionyl-(S)-S-oxide-[protein] + [thioredoxin]-dithiol</text>
        <dbReference type="Rhea" id="RHEA:14217"/>
        <dbReference type="Rhea" id="RHEA-COMP:10698"/>
        <dbReference type="Rhea" id="RHEA-COMP:10700"/>
        <dbReference type="Rhea" id="RHEA-COMP:12313"/>
        <dbReference type="Rhea" id="RHEA-COMP:12315"/>
        <dbReference type="ChEBI" id="CHEBI:15377"/>
        <dbReference type="ChEBI" id="CHEBI:16044"/>
        <dbReference type="ChEBI" id="CHEBI:29950"/>
        <dbReference type="ChEBI" id="CHEBI:44120"/>
        <dbReference type="ChEBI" id="CHEBI:50058"/>
        <dbReference type="EC" id="1.8.4.11"/>
    </reaction>
</comment>
<evidence type="ECO:0000256" key="1">
    <source>
        <dbReference type="ARBA" id="ARBA00005591"/>
    </source>
</evidence>
<evidence type="ECO:0000256" key="3">
    <source>
        <dbReference type="ARBA" id="ARBA00047806"/>
    </source>
</evidence>
<feature type="domain" description="Peptide methionine sulphoxide reductase MsrA" evidence="6">
    <location>
        <begin position="64"/>
        <end position="213"/>
    </location>
</feature>
<dbReference type="PROSITE" id="PS51257">
    <property type="entry name" value="PROKAR_LIPOPROTEIN"/>
    <property type="match status" value="1"/>
</dbReference>
<evidence type="ECO:0000256" key="2">
    <source>
        <dbReference type="ARBA" id="ARBA00023002"/>
    </source>
</evidence>
<evidence type="ECO:0000259" key="6">
    <source>
        <dbReference type="Pfam" id="PF01625"/>
    </source>
</evidence>
<gene>
    <name evidence="5 7" type="primary">msrA</name>
    <name evidence="7" type="ORF">DCF25_08095</name>
</gene>
<comment type="caution">
    <text evidence="7">The sequence shown here is derived from an EMBL/GenBank/DDBJ whole genome shotgun (WGS) entry which is preliminary data.</text>
</comment>
<organism evidence="7 8">
    <name type="scientific">Leptolyngbya foveolarum</name>
    <dbReference type="NCBI Taxonomy" id="47253"/>
    <lineage>
        <taxon>Bacteria</taxon>
        <taxon>Bacillati</taxon>
        <taxon>Cyanobacteriota</taxon>
        <taxon>Cyanophyceae</taxon>
        <taxon>Leptolyngbyales</taxon>
        <taxon>Leptolyngbyaceae</taxon>
        <taxon>Leptolyngbya group</taxon>
        <taxon>Leptolyngbya</taxon>
    </lineage>
</organism>
<accession>A0A2W4UHB8</accession>
<dbReference type="Gene3D" id="3.30.1060.10">
    <property type="entry name" value="Peptide methionine sulphoxide reductase MsrA"/>
    <property type="match status" value="1"/>
</dbReference>
<dbReference type="GO" id="GO:0008113">
    <property type="term" value="F:peptide-methionine (S)-S-oxide reductase activity"/>
    <property type="evidence" value="ECO:0007669"/>
    <property type="project" value="UniProtKB-UniRule"/>
</dbReference>
<comment type="catalytic activity">
    <reaction evidence="4 5">
        <text>[thioredoxin]-disulfide + L-methionine + H2O = L-methionine (S)-S-oxide + [thioredoxin]-dithiol</text>
        <dbReference type="Rhea" id="RHEA:19993"/>
        <dbReference type="Rhea" id="RHEA-COMP:10698"/>
        <dbReference type="Rhea" id="RHEA-COMP:10700"/>
        <dbReference type="ChEBI" id="CHEBI:15377"/>
        <dbReference type="ChEBI" id="CHEBI:29950"/>
        <dbReference type="ChEBI" id="CHEBI:50058"/>
        <dbReference type="ChEBI" id="CHEBI:57844"/>
        <dbReference type="ChEBI" id="CHEBI:58772"/>
        <dbReference type="EC" id="1.8.4.11"/>
    </reaction>
</comment>
<dbReference type="GO" id="GO:0033744">
    <property type="term" value="F:L-methionine:thioredoxin-disulfide S-oxidoreductase activity"/>
    <property type="evidence" value="ECO:0007669"/>
    <property type="project" value="RHEA"/>
</dbReference>
<dbReference type="HAMAP" id="MF_01401">
    <property type="entry name" value="MsrA"/>
    <property type="match status" value="1"/>
</dbReference>
<evidence type="ECO:0000256" key="5">
    <source>
        <dbReference type="HAMAP-Rule" id="MF_01401"/>
    </source>
</evidence>
<reference evidence="8" key="1">
    <citation type="submission" date="2018-04" db="EMBL/GenBank/DDBJ databases">
        <authorList>
            <person name="Cornet L."/>
        </authorList>
    </citation>
    <scope>NUCLEOTIDE SEQUENCE [LARGE SCALE GENOMIC DNA]</scope>
</reference>
<evidence type="ECO:0000256" key="4">
    <source>
        <dbReference type="ARBA" id="ARBA00048782"/>
    </source>
</evidence>
<feature type="active site" evidence="5">
    <location>
        <position position="71"/>
    </location>
</feature>
<dbReference type="PANTHER" id="PTHR43774">
    <property type="entry name" value="PEPTIDE METHIONINE SULFOXIDE REDUCTASE"/>
    <property type="match status" value="1"/>
</dbReference>
<dbReference type="AlphaFoldDB" id="A0A2W4UHB8"/>
<dbReference type="NCBIfam" id="TIGR00401">
    <property type="entry name" value="msrA"/>
    <property type="match status" value="1"/>
</dbReference>
<evidence type="ECO:0000313" key="7">
    <source>
        <dbReference type="EMBL" id="PZO19634.1"/>
    </source>
</evidence>
<reference evidence="7 8" key="2">
    <citation type="submission" date="2018-06" db="EMBL/GenBank/DDBJ databases">
        <title>Metagenomic assembly of (sub)arctic Cyanobacteria and their associated microbiome from non-axenic cultures.</title>
        <authorList>
            <person name="Baurain D."/>
        </authorList>
    </citation>
    <scope>NUCLEOTIDE SEQUENCE [LARGE SCALE GENOMIC DNA]</scope>
    <source>
        <strain evidence="7">ULC129bin1</strain>
    </source>
</reference>
<dbReference type="SUPFAM" id="SSF55068">
    <property type="entry name" value="Peptide methionine sulfoxide reductase"/>
    <property type="match status" value="1"/>
</dbReference>
<dbReference type="EMBL" id="QBMC01000040">
    <property type="protein sequence ID" value="PZO19634.1"/>
    <property type="molecule type" value="Genomic_DNA"/>
</dbReference>
<comment type="function">
    <text evidence="5">Has an important function as a repair enzyme for proteins that have been inactivated by oxidation. Catalyzes the reversible oxidation-reduction of methionine sulfoxide in proteins to methionine.</text>
</comment>
<dbReference type="EC" id="1.8.4.11" evidence="5"/>
<proteinExistence type="inferred from homology"/>
<protein>
    <recommendedName>
        <fullName evidence="5">Peptide methionine sulfoxide reductase MsrA</fullName>
        <shortName evidence="5">Protein-methionine-S-oxide reductase</shortName>
        <ecNumber evidence="5">1.8.4.11</ecNumber>
    </recommendedName>
    <alternativeName>
        <fullName evidence="5">Peptide-methionine (S)-S-oxide reductase</fullName>
        <shortName evidence="5">Peptide Met(O) reductase</shortName>
    </alternativeName>
</protein>
<comment type="similarity">
    <text evidence="1 5">Belongs to the MsrA Met sulfoxide reductase family.</text>
</comment>
<evidence type="ECO:0000313" key="8">
    <source>
        <dbReference type="Proteomes" id="UP000249354"/>
    </source>
</evidence>
<keyword evidence="2 5" id="KW-0560">Oxidoreductase</keyword>
<dbReference type="InterPro" id="IPR036509">
    <property type="entry name" value="Met_Sox_Rdtase_MsrA_sf"/>
</dbReference>
<dbReference type="Pfam" id="PF01625">
    <property type="entry name" value="PMSR"/>
    <property type="match status" value="1"/>
</dbReference>
<sequence>MTSRKNRFLTRLFAGFGVLILSWGAVGCSRVNQTDVVVTTPPAAVPVASDANVNNQRDSENLSTAIFAGGCFWCMEKPFDELPGVVSTTSGYTGGTVEDPTYTQVSSGGTGHYEAMEVRYDPAQVSYDQLLETFWVNVDPVDSKGQFCDKGDQYRSAIFYETPEQQQEAAASKEDIAERLDGAIATEILPAATFYDAEDYHQNYYQTHAVRYKIYRYGCGRDQRLSQVWGEDAPEHD</sequence>
<dbReference type="PANTHER" id="PTHR43774:SF1">
    <property type="entry name" value="PEPTIDE METHIONINE SULFOXIDE REDUCTASE MSRA 2"/>
    <property type="match status" value="1"/>
</dbReference>